<dbReference type="EMBL" id="VSSQ01103950">
    <property type="protein sequence ID" value="MPN44657.1"/>
    <property type="molecule type" value="Genomic_DNA"/>
</dbReference>
<accession>A0A645I066</accession>
<sequence length="134" mass="14748">MGPVIVVLGILQPRPAFGDLGFGALDFGLITDGIEFVEHLPLFHEIAVLEPDFEQLAGHPRNQLHHRGRKHQAGITARLDVIGFNDLAGRHRRNRALGRSAAGSGVKCAGGQQSKYRKQKKLFFHDDGSFSKQD</sequence>
<reference evidence="1" key="1">
    <citation type="submission" date="2019-08" db="EMBL/GenBank/DDBJ databases">
        <authorList>
            <person name="Kucharzyk K."/>
            <person name="Murdoch R.W."/>
            <person name="Higgins S."/>
            <person name="Loffler F."/>
        </authorList>
    </citation>
    <scope>NUCLEOTIDE SEQUENCE</scope>
</reference>
<name>A0A645I066_9ZZZZ</name>
<comment type="caution">
    <text evidence="1">The sequence shown here is derived from an EMBL/GenBank/DDBJ whole genome shotgun (WGS) entry which is preliminary data.</text>
</comment>
<dbReference type="AlphaFoldDB" id="A0A645I066"/>
<organism evidence="1">
    <name type="scientific">bioreactor metagenome</name>
    <dbReference type="NCBI Taxonomy" id="1076179"/>
    <lineage>
        <taxon>unclassified sequences</taxon>
        <taxon>metagenomes</taxon>
        <taxon>ecological metagenomes</taxon>
    </lineage>
</organism>
<evidence type="ECO:0000313" key="1">
    <source>
        <dbReference type="EMBL" id="MPN44657.1"/>
    </source>
</evidence>
<gene>
    <name evidence="1" type="ORF">SDC9_192222</name>
</gene>
<protein>
    <submittedName>
        <fullName evidence="1">Uncharacterized protein</fullName>
    </submittedName>
</protein>
<proteinExistence type="predicted"/>